<feature type="region of interest" description="Disordered" evidence="1">
    <location>
        <begin position="1"/>
        <end position="33"/>
    </location>
</feature>
<evidence type="ECO:0000256" key="1">
    <source>
        <dbReference type="SAM" id="MobiDB-lite"/>
    </source>
</evidence>
<reference evidence="3" key="1">
    <citation type="submission" date="2025-08" db="UniProtKB">
        <authorList>
            <consortium name="RefSeq"/>
        </authorList>
    </citation>
    <scope>IDENTIFICATION</scope>
    <source>
        <tissue evidence="3">Kidney</tissue>
    </source>
</reference>
<accession>A0A1S3GUD0</accession>
<feature type="compositionally biased region" description="Basic and acidic residues" evidence="1">
    <location>
        <begin position="189"/>
        <end position="202"/>
    </location>
</feature>
<feature type="non-terminal residue" evidence="3">
    <location>
        <position position="311"/>
    </location>
</feature>
<feature type="compositionally biased region" description="Low complexity" evidence="1">
    <location>
        <begin position="273"/>
        <end position="284"/>
    </location>
</feature>
<dbReference type="InParanoid" id="A0A1S3GUD0"/>
<organism evidence="2 3">
    <name type="scientific">Dipodomys ordii</name>
    <name type="common">Ord's kangaroo rat</name>
    <dbReference type="NCBI Taxonomy" id="10020"/>
    <lineage>
        <taxon>Eukaryota</taxon>
        <taxon>Metazoa</taxon>
        <taxon>Chordata</taxon>
        <taxon>Craniata</taxon>
        <taxon>Vertebrata</taxon>
        <taxon>Euteleostomi</taxon>
        <taxon>Mammalia</taxon>
        <taxon>Eutheria</taxon>
        <taxon>Euarchontoglires</taxon>
        <taxon>Glires</taxon>
        <taxon>Rodentia</taxon>
        <taxon>Castorimorpha</taxon>
        <taxon>Heteromyidae</taxon>
        <taxon>Dipodomyinae</taxon>
        <taxon>Dipodomys</taxon>
    </lineage>
</organism>
<sequence length="311" mass="33404">MQEGRLPSSKLGHPAAWQGASGSTTKPDDPGSVILPLVSLRLEVELGVPGRRCAPGPWPASRGGGQLRHRLPGPPPPTRPNSTPREGGADKGSGAARPAPDRPGHRALSPPSVARAEPQGPKNCRARSCEQRLPRLLLREGTRRVARPEQHKHRARLARAAPPQGPAPHQGRHPSPSEELQAQTPPRGATREADATSERHSDFLISDSLFTAGTCPRDKRTAPPPPKHPEKKNPVLGESGSQRRGEDWRSPAAPSPPALAGDGAAARRRPELPARGPRRTTGTRYDLSVPPDETVEGLRKRLSQRLKVPKE</sequence>
<dbReference type="GeneID" id="106002134"/>
<name>A0A1S3GUD0_DIPOR</name>
<dbReference type="RefSeq" id="XP_012892513.1">
    <property type="nucleotide sequence ID" value="XM_013037059.1"/>
</dbReference>
<feature type="region of interest" description="Disordered" evidence="1">
    <location>
        <begin position="49"/>
        <end position="311"/>
    </location>
</feature>
<feature type="compositionally biased region" description="Basic and acidic residues" evidence="1">
    <location>
        <begin position="216"/>
        <end position="233"/>
    </location>
</feature>
<protein>
    <submittedName>
        <fullName evidence="3">Basic salivary proline-rich protein 2-like</fullName>
    </submittedName>
</protein>
<dbReference type="AlphaFoldDB" id="A0A1S3GUD0"/>
<proteinExistence type="predicted"/>
<feature type="compositionally biased region" description="Basic and acidic residues" evidence="1">
    <location>
        <begin position="127"/>
        <end position="149"/>
    </location>
</feature>
<evidence type="ECO:0000313" key="3">
    <source>
        <dbReference type="RefSeq" id="XP_012892513.1"/>
    </source>
</evidence>
<dbReference type="KEGG" id="dord:106002134"/>
<dbReference type="Proteomes" id="UP000081671">
    <property type="component" value="Unplaced"/>
</dbReference>
<evidence type="ECO:0000313" key="2">
    <source>
        <dbReference type="Proteomes" id="UP000081671"/>
    </source>
</evidence>
<keyword evidence="2" id="KW-1185">Reference proteome</keyword>
<gene>
    <name evidence="3" type="primary">LOC106002134</name>
</gene>